<evidence type="ECO:0008006" key="5">
    <source>
        <dbReference type="Google" id="ProtNLM"/>
    </source>
</evidence>
<accession>A0ABN2HPH0</accession>
<organism evidence="3 4">
    <name type="scientific">Kribbella yunnanensis</name>
    <dbReference type="NCBI Taxonomy" id="190194"/>
    <lineage>
        <taxon>Bacteria</taxon>
        <taxon>Bacillati</taxon>
        <taxon>Actinomycetota</taxon>
        <taxon>Actinomycetes</taxon>
        <taxon>Propionibacteriales</taxon>
        <taxon>Kribbellaceae</taxon>
        <taxon>Kribbella</taxon>
    </lineage>
</organism>
<dbReference type="PROSITE" id="PS51257">
    <property type="entry name" value="PROKAR_LIPOPROTEIN"/>
    <property type="match status" value="1"/>
</dbReference>
<evidence type="ECO:0000256" key="1">
    <source>
        <dbReference type="SAM" id="MobiDB-lite"/>
    </source>
</evidence>
<feature type="chain" id="PRO_5045940173" description="Secreted protein/lipoprotein" evidence="2">
    <location>
        <begin position="23"/>
        <end position="183"/>
    </location>
</feature>
<feature type="compositionally biased region" description="Pro residues" evidence="1">
    <location>
        <begin position="173"/>
        <end position="183"/>
    </location>
</feature>
<feature type="region of interest" description="Disordered" evidence="1">
    <location>
        <begin position="161"/>
        <end position="183"/>
    </location>
</feature>
<dbReference type="Proteomes" id="UP001500280">
    <property type="component" value="Unassembled WGS sequence"/>
</dbReference>
<dbReference type="RefSeq" id="WP_344154062.1">
    <property type="nucleotide sequence ID" value="NZ_BAAANF010000015.1"/>
</dbReference>
<dbReference type="EMBL" id="BAAANF010000015">
    <property type="protein sequence ID" value="GAA1691279.1"/>
    <property type="molecule type" value="Genomic_DNA"/>
</dbReference>
<sequence length="183" mass="19585">MPSRLLLAVALLTLTACTPAPAPTPPPQPTPRWTLEEQTAVTAATTQYAKSRAAYAAALQHPTTATRATLEAAGMSGSWLDSAVEHADYFRTHKIRRTGASKILSTDPLWVSLSDPTPAVVLKTCLDDSPVTEHDPAEKTPFTTTRHRLVEARLLHLPTGWSLTAESPSPDTAQPPPPGHPTC</sequence>
<evidence type="ECO:0000313" key="4">
    <source>
        <dbReference type="Proteomes" id="UP001500280"/>
    </source>
</evidence>
<reference evidence="3 4" key="1">
    <citation type="journal article" date="2019" name="Int. J. Syst. Evol. Microbiol.">
        <title>The Global Catalogue of Microorganisms (GCM) 10K type strain sequencing project: providing services to taxonomists for standard genome sequencing and annotation.</title>
        <authorList>
            <consortium name="The Broad Institute Genomics Platform"/>
            <consortium name="The Broad Institute Genome Sequencing Center for Infectious Disease"/>
            <person name="Wu L."/>
            <person name="Ma J."/>
        </authorList>
    </citation>
    <scope>NUCLEOTIDE SEQUENCE [LARGE SCALE GENOMIC DNA]</scope>
    <source>
        <strain evidence="3 4">JCM 14307</strain>
    </source>
</reference>
<gene>
    <name evidence="3" type="ORF">GCM10009745_40730</name>
</gene>
<comment type="caution">
    <text evidence="3">The sequence shown here is derived from an EMBL/GenBank/DDBJ whole genome shotgun (WGS) entry which is preliminary data.</text>
</comment>
<proteinExistence type="predicted"/>
<keyword evidence="2" id="KW-0732">Signal</keyword>
<evidence type="ECO:0000313" key="3">
    <source>
        <dbReference type="EMBL" id="GAA1691279.1"/>
    </source>
</evidence>
<keyword evidence="4" id="KW-1185">Reference proteome</keyword>
<protein>
    <recommendedName>
        <fullName evidence="5">Secreted protein/lipoprotein</fullName>
    </recommendedName>
</protein>
<evidence type="ECO:0000256" key="2">
    <source>
        <dbReference type="SAM" id="SignalP"/>
    </source>
</evidence>
<feature type="signal peptide" evidence="2">
    <location>
        <begin position="1"/>
        <end position="22"/>
    </location>
</feature>
<name>A0ABN2HPH0_9ACTN</name>